<gene>
    <name evidence="14" type="ORF">EW146_g7435</name>
</gene>
<name>A0A4S4LKY3_9AGAM</name>
<keyword evidence="7 13" id="KW-1133">Transmembrane helix</keyword>
<evidence type="ECO:0000256" key="8">
    <source>
        <dbReference type="ARBA" id="ARBA00023011"/>
    </source>
</evidence>
<evidence type="ECO:0000256" key="11">
    <source>
        <dbReference type="ARBA" id="ARBA00023166"/>
    </source>
</evidence>
<evidence type="ECO:0000313" key="14">
    <source>
        <dbReference type="EMBL" id="THH12719.1"/>
    </source>
</evidence>
<comment type="caution">
    <text evidence="14">The sequence shown here is derived from an EMBL/GenBank/DDBJ whole genome shotgun (WGS) entry which is preliminary data.</text>
</comment>
<reference evidence="14 15" key="1">
    <citation type="submission" date="2019-02" db="EMBL/GenBank/DDBJ databases">
        <title>Genome sequencing of the rare red list fungi Bondarzewia mesenterica.</title>
        <authorList>
            <person name="Buettner E."/>
            <person name="Kellner H."/>
        </authorList>
    </citation>
    <scope>NUCLEOTIDE SEQUENCE [LARGE SCALE GENOMIC DNA]</scope>
    <source>
        <strain evidence="14 15">DSM 108281</strain>
    </source>
</reference>
<dbReference type="PANTHER" id="PTHR15451">
    <property type="entry name" value="ERGOSTEROL BIOSYNTHETIC PROTEIN 28-RELATED"/>
    <property type="match status" value="1"/>
</dbReference>
<dbReference type="GO" id="GO:0016126">
    <property type="term" value="P:sterol biosynthetic process"/>
    <property type="evidence" value="ECO:0007669"/>
    <property type="project" value="UniProtKB-KW"/>
</dbReference>
<evidence type="ECO:0000256" key="1">
    <source>
        <dbReference type="ARBA" id="ARBA00004477"/>
    </source>
</evidence>
<protein>
    <recommendedName>
        <fullName evidence="16">Erg28-like protein</fullName>
    </recommendedName>
</protein>
<organism evidence="14 15">
    <name type="scientific">Bondarzewia mesenterica</name>
    <dbReference type="NCBI Taxonomy" id="1095465"/>
    <lineage>
        <taxon>Eukaryota</taxon>
        <taxon>Fungi</taxon>
        <taxon>Dikarya</taxon>
        <taxon>Basidiomycota</taxon>
        <taxon>Agaricomycotina</taxon>
        <taxon>Agaricomycetes</taxon>
        <taxon>Russulales</taxon>
        <taxon>Bondarzewiaceae</taxon>
        <taxon>Bondarzewia</taxon>
    </lineage>
</organism>
<dbReference type="AlphaFoldDB" id="A0A4S4LKY3"/>
<dbReference type="GO" id="GO:0030674">
    <property type="term" value="F:protein-macromolecule adaptor activity"/>
    <property type="evidence" value="ECO:0007669"/>
    <property type="project" value="TreeGrafter"/>
</dbReference>
<keyword evidence="12" id="KW-0753">Steroid metabolism</keyword>
<accession>A0A4S4LKY3</accession>
<evidence type="ECO:0000256" key="9">
    <source>
        <dbReference type="ARBA" id="ARBA00023098"/>
    </source>
</evidence>
<keyword evidence="11" id="KW-1207">Sterol metabolism</keyword>
<dbReference type="EMBL" id="SGPL01000428">
    <property type="protein sequence ID" value="THH12719.1"/>
    <property type="molecule type" value="Genomic_DNA"/>
</dbReference>
<evidence type="ECO:0000256" key="2">
    <source>
        <dbReference type="ARBA" id="ARBA00005377"/>
    </source>
</evidence>
<keyword evidence="8" id="KW-0756">Sterol biosynthesis</keyword>
<sequence>MLDLTNLLPQAEGLLPKWQLLVGVVAVFNTVQNFLTLKFTRRIYNTVPPAQPVTALQARTFAAWTLTSAVVRVYAAYHLNEKVIYDMALMTYLIAFAHFSSEIFIFRTAKIGAPVLSPCIVSSKASHLDRR</sequence>
<dbReference type="Proteomes" id="UP000310158">
    <property type="component" value="Unassembled WGS sequence"/>
</dbReference>
<dbReference type="PANTHER" id="PTHR15451:SF19">
    <property type="entry name" value="ERGOSTEROL BIOSYNTHETIC PROTEIN 28 HOMOLOG"/>
    <property type="match status" value="1"/>
</dbReference>
<dbReference type="Pfam" id="PF03694">
    <property type="entry name" value="Erg28"/>
    <property type="match status" value="1"/>
</dbReference>
<evidence type="ECO:0000256" key="4">
    <source>
        <dbReference type="ARBA" id="ARBA00022692"/>
    </source>
</evidence>
<evidence type="ECO:0000256" key="12">
    <source>
        <dbReference type="ARBA" id="ARBA00023221"/>
    </source>
</evidence>
<keyword evidence="10 13" id="KW-0472">Membrane</keyword>
<dbReference type="OrthoDB" id="6485510at2759"/>
<evidence type="ECO:0000256" key="13">
    <source>
        <dbReference type="SAM" id="Phobius"/>
    </source>
</evidence>
<evidence type="ECO:0000313" key="15">
    <source>
        <dbReference type="Proteomes" id="UP000310158"/>
    </source>
</evidence>
<evidence type="ECO:0000256" key="6">
    <source>
        <dbReference type="ARBA" id="ARBA00022955"/>
    </source>
</evidence>
<evidence type="ECO:0000256" key="5">
    <source>
        <dbReference type="ARBA" id="ARBA00022824"/>
    </source>
</evidence>
<keyword evidence="3" id="KW-0444">Lipid biosynthesis</keyword>
<comment type="subcellular location">
    <subcellularLocation>
        <location evidence="1">Endoplasmic reticulum membrane</location>
        <topology evidence="1">Multi-pass membrane protein</topology>
    </subcellularLocation>
</comment>
<keyword evidence="4 13" id="KW-0812">Transmembrane</keyword>
<keyword evidence="9" id="KW-0443">Lipid metabolism</keyword>
<comment type="similarity">
    <text evidence="2">Belongs to the ERG28 family.</text>
</comment>
<keyword evidence="6" id="KW-0752">Steroid biosynthesis</keyword>
<evidence type="ECO:0000256" key="10">
    <source>
        <dbReference type="ARBA" id="ARBA00023136"/>
    </source>
</evidence>
<feature type="transmembrane region" description="Helical" evidence="13">
    <location>
        <begin position="20"/>
        <end position="40"/>
    </location>
</feature>
<dbReference type="GO" id="GO:0005789">
    <property type="term" value="C:endoplasmic reticulum membrane"/>
    <property type="evidence" value="ECO:0007669"/>
    <property type="project" value="UniProtKB-SubCell"/>
</dbReference>
<dbReference type="InterPro" id="IPR005352">
    <property type="entry name" value="Erg28"/>
</dbReference>
<proteinExistence type="inferred from homology"/>
<evidence type="ECO:0000256" key="7">
    <source>
        <dbReference type="ARBA" id="ARBA00022989"/>
    </source>
</evidence>
<evidence type="ECO:0008006" key="16">
    <source>
        <dbReference type="Google" id="ProtNLM"/>
    </source>
</evidence>
<evidence type="ECO:0000256" key="3">
    <source>
        <dbReference type="ARBA" id="ARBA00022516"/>
    </source>
</evidence>
<keyword evidence="15" id="KW-1185">Reference proteome</keyword>
<keyword evidence="5" id="KW-0256">Endoplasmic reticulum</keyword>